<sequence>MELEEYQRLYKEQDDAAPGWDAINARVDEVYPDQEPQHWGTIIKHMLGGPDPGL</sequence>
<dbReference type="KEGG" id="lcre:Pla8534_14130"/>
<accession>A0A518DP98</accession>
<gene>
    <name evidence="1" type="ORF">Pla8534_14130</name>
</gene>
<proteinExistence type="predicted"/>
<dbReference type="InterPro" id="IPR037181">
    <property type="entry name" value="SUFU_N"/>
</dbReference>
<name>A0A518DP98_9BACT</name>
<evidence type="ECO:0000313" key="1">
    <source>
        <dbReference type="EMBL" id="QDU93633.1"/>
    </source>
</evidence>
<dbReference type="SUPFAM" id="SSF103359">
    <property type="entry name" value="Suppressor of Fused, N-terminal domain"/>
    <property type="match status" value="1"/>
</dbReference>
<reference evidence="1 2" key="1">
    <citation type="submission" date="2019-02" db="EMBL/GenBank/DDBJ databases">
        <title>Deep-cultivation of Planctomycetes and their phenomic and genomic characterization uncovers novel biology.</title>
        <authorList>
            <person name="Wiegand S."/>
            <person name="Jogler M."/>
            <person name="Boedeker C."/>
            <person name="Pinto D."/>
            <person name="Vollmers J."/>
            <person name="Rivas-Marin E."/>
            <person name="Kohn T."/>
            <person name="Peeters S.H."/>
            <person name="Heuer A."/>
            <person name="Rast P."/>
            <person name="Oberbeckmann S."/>
            <person name="Bunk B."/>
            <person name="Jeske O."/>
            <person name="Meyerdierks A."/>
            <person name="Storesund J.E."/>
            <person name="Kallscheuer N."/>
            <person name="Luecker S."/>
            <person name="Lage O.M."/>
            <person name="Pohl T."/>
            <person name="Merkel B.J."/>
            <person name="Hornburger P."/>
            <person name="Mueller R.-W."/>
            <person name="Bruemmer F."/>
            <person name="Labrenz M."/>
            <person name="Spormann A.M."/>
            <person name="Op den Camp H."/>
            <person name="Overmann J."/>
            <person name="Amann R."/>
            <person name="Jetten M.S.M."/>
            <person name="Mascher T."/>
            <person name="Medema M.H."/>
            <person name="Devos D.P."/>
            <person name="Kaster A.-K."/>
            <person name="Ovreas L."/>
            <person name="Rohde M."/>
            <person name="Galperin M.Y."/>
            <person name="Jogler C."/>
        </authorList>
    </citation>
    <scope>NUCLEOTIDE SEQUENCE [LARGE SCALE GENOMIC DNA]</scope>
    <source>
        <strain evidence="1 2">Pla85_3_4</strain>
    </source>
</reference>
<dbReference type="AlphaFoldDB" id="A0A518DP98"/>
<organism evidence="1 2">
    <name type="scientific">Lignipirellula cremea</name>
    <dbReference type="NCBI Taxonomy" id="2528010"/>
    <lineage>
        <taxon>Bacteria</taxon>
        <taxon>Pseudomonadati</taxon>
        <taxon>Planctomycetota</taxon>
        <taxon>Planctomycetia</taxon>
        <taxon>Pirellulales</taxon>
        <taxon>Pirellulaceae</taxon>
        <taxon>Lignipirellula</taxon>
    </lineage>
</organism>
<dbReference type="RefSeq" id="WP_197443058.1">
    <property type="nucleotide sequence ID" value="NZ_CP036433.1"/>
</dbReference>
<keyword evidence="2" id="KW-1185">Reference proteome</keyword>
<evidence type="ECO:0000313" key="2">
    <source>
        <dbReference type="Proteomes" id="UP000317648"/>
    </source>
</evidence>
<protein>
    <submittedName>
        <fullName evidence="1">Uncharacterized protein</fullName>
    </submittedName>
</protein>
<dbReference type="EMBL" id="CP036433">
    <property type="protein sequence ID" value="QDU93633.1"/>
    <property type="molecule type" value="Genomic_DNA"/>
</dbReference>
<dbReference type="Proteomes" id="UP000317648">
    <property type="component" value="Chromosome"/>
</dbReference>